<feature type="domain" description="Aldehyde dehydrogenase" evidence="2">
    <location>
        <begin position="1"/>
        <end position="155"/>
    </location>
</feature>
<keyword evidence="1" id="KW-0560">Oxidoreductase</keyword>
<evidence type="ECO:0000256" key="1">
    <source>
        <dbReference type="ARBA" id="ARBA00023002"/>
    </source>
</evidence>
<evidence type="ECO:0000313" key="3">
    <source>
        <dbReference type="EMBL" id="KXV77746.1"/>
    </source>
</evidence>
<dbReference type="InterPro" id="IPR016161">
    <property type="entry name" value="Ald_DH/histidinol_DH"/>
</dbReference>
<reference evidence="3 4" key="1">
    <citation type="submission" date="2015-06" db="EMBL/GenBank/DDBJ databases">
        <title>Improved classification and identification of acetic acid bacteria using matrix-assisted laser desorption/ionization time-of-flight mass spectrometry; Gluconobacter nephelii and Gluconobacter uchimurae are later heterotypic synonyms of Gluconobacter japonicus and Gluconobacter oxydans, respectively.</title>
        <authorList>
            <person name="Li L."/>
            <person name="Cleenwerck I."/>
            <person name="De Vuyst L."/>
            <person name="Vandamme P."/>
        </authorList>
    </citation>
    <scope>NUCLEOTIDE SEQUENCE [LARGE SCALE GENOMIC DNA]</scope>
    <source>
        <strain evidence="3 4">LMG 1604</strain>
    </source>
</reference>
<dbReference type="Gene3D" id="3.40.605.10">
    <property type="entry name" value="Aldehyde Dehydrogenase, Chain A, domain 1"/>
    <property type="match status" value="1"/>
</dbReference>
<dbReference type="InterPro" id="IPR016163">
    <property type="entry name" value="Ald_DH_C"/>
</dbReference>
<dbReference type="AlphaFoldDB" id="A0A149VC87"/>
<dbReference type="InterPro" id="IPR015590">
    <property type="entry name" value="Aldehyde_DH_dom"/>
</dbReference>
<dbReference type="Proteomes" id="UP000075538">
    <property type="component" value="Unassembled WGS sequence"/>
</dbReference>
<dbReference type="PATRIC" id="fig|178901.15.peg.1982"/>
<sequence length="159" mass="17569">MGPKVSEQELEKVHAMVEKAVSQGAKLETGGERLKGGVYDKGFFYAPTLLTNVKEGMDIVQNEVFGPVMLLTKVTDFEDALRQANDCRYGLSAYVFTQDLKKIMRISTDLNFGEVYVNREGGEAPQGFHHGYKNSGLGGEDGKYGLEAYVQTKTIYLNA</sequence>
<dbReference type="EMBL" id="LHZZ01000437">
    <property type="protein sequence ID" value="KXV77746.1"/>
    <property type="molecule type" value="Genomic_DNA"/>
</dbReference>
<dbReference type="PANTHER" id="PTHR11699">
    <property type="entry name" value="ALDEHYDE DEHYDROGENASE-RELATED"/>
    <property type="match status" value="1"/>
</dbReference>
<organism evidence="3 4">
    <name type="scientific">Acetobacter malorum</name>
    <dbReference type="NCBI Taxonomy" id="178901"/>
    <lineage>
        <taxon>Bacteria</taxon>
        <taxon>Pseudomonadati</taxon>
        <taxon>Pseudomonadota</taxon>
        <taxon>Alphaproteobacteria</taxon>
        <taxon>Acetobacterales</taxon>
        <taxon>Acetobacteraceae</taxon>
        <taxon>Acetobacter</taxon>
    </lineage>
</organism>
<dbReference type="Gene3D" id="3.40.309.10">
    <property type="entry name" value="Aldehyde Dehydrogenase, Chain A, domain 2"/>
    <property type="match status" value="1"/>
</dbReference>
<dbReference type="Pfam" id="PF00171">
    <property type="entry name" value="Aldedh"/>
    <property type="match status" value="1"/>
</dbReference>
<dbReference type="SUPFAM" id="SSF53720">
    <property type="entry name" value="ALDH-like"/>
    <property type="match status" value="1"/>
</dbReference>
<accession>A0A149VC87</accession>
<protein>
    <recommendedName>
        <fullName evidence="2">Aldehyde dehydrogenase domain-containing protein</fullName>
    </recommendedName>
</protein>
<proteinExistence type="predicted"/>
<name>A0A149VC87_9PROT</name>
<evidence type="ECO:0000259" key="2">
    <source>
        <dbReference type="Pfam" id="PF00171"/>
    </source>
</evidence>
<evidence type="ECO:0000313" key="4">
    <source>
        <dbReference type="Proteomes" id="UP000075538"/>
    </source>
</evidence>
<gene>
    <name evidence="3" type="ORF">AD953_04545</name>
</gene>
<dbReference type="InterPro" id="IPR016162">
    <property type="entry name" value="Ald_DH_N"/>
</dbReference>
<comment type="caution">
    <text evidence="3">The sequence shown here is derived from an EMBL/GenBank/DDBJ whole genome shotgun (WGS) entry which is preliminary data.</text>
</comment>
<dbReference type="GO" id="GO:0016620">
    <property type="term" value="F:oxidoreductase activity, acting on the aldehyde or oxo group of donors, NAD or NADP as acceptor"/>
    <property type="evidence" value="ECO:0007669"/>
    <property type="project" value="InterPro"/>
</dbReference>